<protein>
    <submittedName>
        <fullName evidence="1">Uncharacterized protein</fullName>
    </submittedName>
</protein>
<keyword evidence="2" id="KW-1185">Reference proteome</keyword>
<accession>A0ABN3RQL2</accession>
<name>A0ABN3RQL2_9ACTN</name>
<dbReference type="Proteomes" id="UP001501666">
    <property type="component" value="Unassembled WGS sequence"/>
</dbReference>
<reference evidence="1 2" key="1">
    <citation type="journal article" date="2019" name="Int. J. Syst. Evol. Microbiol.">
        <title>The Global Catalogue of Microorganisms (GCM) 10K type strain sequencing project: providing services to taxonomists for standard genome sequencing and annotation.</title>
        <authorList>
            <consortium name="The Broad Institute Genomics Platform"/>
            <consortium name="The Broad Institute Genome Sequencing Center for Infectious Disease"/>
            <person name="Wu L."/>
            <person name="Ma J."/>
        </authorList>
    </citation>
    <scope>NUCLEOTIDE SEQUENCE [LARGE SCALE GENOMIC DNA]</scope>
    <source>
        <strain evidence="1 2">JCM 6835</strain>
    </source>
</reference>
<dbReference type="EMBL" id="BAAATE010000005">
    <property type="protein sequence ID" value="GAA2656214.1"/>
    <property type="molecule type" value="Genomic_DNA"/>
</dbReference>
<proteinExistence type="predicted"/>
<organism evidence="1 2">
    <name type="scientific">Nonomuraea recticatena</name>
    <dbReference type="NCBI Taxonomy" id="46178"/>
    <lineage>
        <taxon>Bacteria</taxon>
        <taxon>Bacillati</taxon>
        <taxon>Actinomycetota</taxon>
        <taxon>Actinomycetes</taxon>
        <taxon>Streptosporangiales</taxon>
        <taxon>Streptosporangiaceae</taxon>
        <taxon>Nonomuraea</taxon>
    </lineage>
</organism>
<evidence type="ECO:0000313" key="1">
    <source>
        <dbReference type="EMBL" id="GAA2656214.1"/>
    </source>
</evidence>
<sequence length="74" mass="8732">MLYSQGTKGLGRIKPRIRELVAWTDREICMEYDEFAHRRGWTVARTGFGSRSYRDPRFDQLRVLRASLIPEEVS</sequence>
<gene>
    <name evidence="1" type="ORF">GCM10010412_026070</name>
</gene>
<comment type="caution">
    <text evidence="1">The sequence shown here is derived from an EMBL/GenBank/DDBJ whole genome shotgun (WGS) entry which is preliminary data.</text>
</comment>
<evidence type="ECO:0000313" key="2">
    <source>
        <dbReference type="Proteomes" id="UP001501666"/>
    </source>
</evidence>